<feature type="transmembrane region" description="Helical" evidence="1">
    <location>
        <begin position="58"/>
        <end position="78"/>
    </location>
</feature>
<evidence type="ECO:0000256" key="1">
    <source>
        <dbReference type="SAM" id="Phobius"/>
    </source>
</evidence>
<keyword evidence="1" id="KW-0472">Membrane</keyword>
<reference evidence="2 3" key="1">
    <citation type="journal article" date="2020" name="ISME J.">
        <title>Uncovering the hidden diversity of litter-decomposition mechanisms in mushroom-forming fungi.</title>
        <authorList>
            <person name="Floudas D."/>
            <person name="Bentzer J."/>
            <person name="Ahren D."/>
            <person name="Johansson T."/>
            <person name="Persson P."/>
            <person name="Tunlid A."/>
        </authorList>
    </citation>
    <scope>NUCLEOTIDE SEQUENCE [LARGE SCALE GENOMIC DNA]</scope>
    <source>
        <strain evidence="2 3">CBS 146.42</strain>
    </source>
</reference>
<dbReference type="EMBL" id="JAACJO010000047">
    <property type="protein sequence ID" value="KAF5345257.1"/>
    <property type="molecule type" value="Genomic_DNA"/>
</dbReference>
<comment type="caution">
    <text evidence="2">The sequence shown here is derived from an EMBL/GenBank/DDBJ whole genome shotgun (WGS) entry which is preliminary data.</text>
</comment>
<dbReference type="OrthoDB" id="3227921at2759"/>
<evidence type="ECO:0000313" key="3">
    <source>
        <dbReference type="Proteomes" id="UP000559027"/>
    </source>
</evidence>
<dbReference type="AlphaFoldDB" id="A0A8H5CNW1"/>
<sequence length="592" mass="65504">MAFQPLDYNPDPAMSTRLPSFLSLSKTVSLRASVVIAGTNLVLFPFSELEFLNWMENIDAVYAIYMIPSLSILLHSILRTWPCRHWLVVSELSLSLVELLAVVFSITSPFIFKFSRDAWTSSSAASIQMFLLVALAFVCALGFFCLIIEAAPFNRRDLLRPYDFLASFPSGTFRSNNRWTLVMGITLWRKQFISDTRLIRGVRGGAALFCLLALLSVLCYMAVIRPSYQVDYTRRIPVEVDQTTVDSVLTNPSNIVLAIQRNLSEHPILANNTVIPALLTIETVLARETPRRPVKYGTQAPHKPDCTVLQDEIDGTILLCTLQLPFPPIPVHISTIITLNFTKLAEFNNMTHPPVLLYVGVQSSYEDLIANADPVILFPGTHLVASPVLTAKERLINSGAAAIGVPKYRTFGFLSFRSIAPAPIPYVENRLSKSGFLLNTSASIHTFVVGAFADQGPFPGDRTVNIERDTVRTTIWNGLGLLGGVWTLVNGLFAAVFGSTLLLVLFGIKPLSVYGLLHIFSGRQHSLVDGNHELSTEEQARTVVMLREHLMDVGDIEQHLDNSDHDDGGDIELRRLSADSPGCYDTLSVTPR</sequence>
<gene>
    <name evidence="2" type="ORF">D9756_011420</name>
</gene>
<keyword evidence="3" id="KW-1185">Reference proteome</keyword>
<evidence type="ECO:0000313" key="2">
    <source>
        <dbReference type="EMBL" id="KAF5345257.1"/>
    </source>
</evidence>
<organism evidence="2 3">
    <name type="scientific">Leucocoprinus leucothites</name>
    <dbReference type="NCBI Taxonomy" id="201217"/>
    <lineage>
        <taxon>Eukaryota</taxon>
        <taxon>Fungi</taxon>
        <taxon>Dikarya</taxon>
        <taxon>Basidiomycota</taxon>
        <taxon>Agaricomycotina</taxon>
        <taxon>Agaricomycetes</taxon>
        <taxon>Agaricomycetidae</taxon>
        <taxon>Agaricales</taxon>
        <taxon>Agaricineae</taxon>
        <taxon>Agaricaceae</taxon>
        <taxon>Leucocoprinus</taxon>
    </lineage>
</organism>
<feature type="transmembrane region" description="Helical" evidence="1">
    <location>
        <begin position="85"/>
        <end position="107"/>
    </location>
</feature>
<feature type="transmembrane region" description="Helical" evidence="1">
    <location>
        <begin position="127"/>
        <end position="148"/>
    </location>
</feature>
<proteinExistence type="predicted"/>
<feature type="transmembrane region" description="Helical" evidence="1">
    <location>
        <begin position="475"/>
        <end position="508"/>
    </location>
</feature>
<dbReference type="Proteomes" id="UP000559027">
    <property type="component" value="Unassembled WGS sequence"/>
</dbReference>
<feature type="transmembrane region" description="Helical" evidence="1">
    <location>
        <begin position="28"/>
        <end position="46"/>
    </location>
</feature>
<accession>A0A8H5CNW1</accession>
<feature type="transmembrane region" description="Helical" evidence="1">
    <location>
        <begin position="206"/>
        <end position="224"/>
    </location>
</feature>
<protein>
    <submittedName>
        <fullName evidence="2">Uncharacterized protein</fullName>
    </submittedName>
</protein>
<name>A0A8H5CNW1_9AGAR</name>
<keyword evidence="1" id="KW-1133">Transmembrane helix</keyword>
<keyword evidence="1" id="KW-0812">Transmembrane</keyword>